<gene>
    <name evidence="10" type="ORF">DESME_01740</name>
</gene>
<evidence type="ECO:0000256" key="2">
    <source>
        <dbReference type="ARBA" id="ARBA00022475"/>
    </source>
</evidence>
<dbReference type="GO" id="GO:0015744">
    <property type="term" value="P:succinate transport"/>
    <property type="evidence" value="ECO:0007669"/>
    <property type="project" value="TreeGrafter"/>
</dbReference>
<evidence type="ECO:0000256" key="6">
    <source>
        <dbReference type="ARBA" id="ARBA00023136"/>
    </source>
</evidence>
<dbReference type="PANTHER" id="PTHR34390">
    <property type="entry name" value="UPF0442 PROTEIN YJJB-RELATED"/>
    <property type="match status" value="1"/>
</dbReference>
<dbReference type="eggNOG" id="COG3610">
    <property type="taxonomic scope" value="Bacteria"/>
</dbReference>
<dbReference type="EMBL" id="CP007032">
    <property type="protein sequence ID" value="AHF05941.1"/>
    <property type="molecule type" value="Genomic_DNA"/>
</dbReference>
<reference evidence="10 11" key="1">
    <citation type="submission" date="2013-12" db="EMBL/GenBank/DDBJ databases">
        <authorList>
            <consortium name="DOE Joint Genome Institute"/>
            <person name="Smidt H."/>
            <person name="Huntemann M."/>
            <person name="Han J."/>
            <person name="Chen A."/>
            <person name="Kyrpides N."/>
            <person name="Mavromatis K."/>
            <person name="Markowitz V."/>
            <person name="Palaniappan K."/>
            <person name="Ivanova N."/>
            <person name="Schaumberg A."/>
            <person name="Pati A."/>
            <person name="Liolios K."/>
            <person name="Nordberg H.P."/>
            <person name="Cantor M.N."/>
            <person name="Hua S.X."/>
            <person name="Woyke T."/>
        </authorList>
    </citation>
    <scope>NUCLEOTIDE SEQUENCE [LARGE SCALE GENOMIC DNA]</scope>
    <source>
        <strain evidence="11">DSM 15288</strain>
    </source>
</reference>
<feature type="domain" description="Threonine/Serine exporter ThrE" evidence="9">
    <location>
        <begin position="7"/>
        <end position="132"/>
    </location>
</feature>
<dbReference type="InterPro" id="IPR050539">
    <property type="entry name" value="ThrE_Dicarb/AminoAcid_Exp"/>
</dbReference>
<dbReference type="PANTHER" id="PTHR34390:SF1">
    <property type="entry name" value="SUCCINATE TRANSPORTER SUBUNIT YJJB-RELATED"/>
    <property type="match status" value="1"/>
</dbReference>
<dbReference type="Proteomes" id="UP000010847">
    <property type="component" value="Chromosome"/>
</dbReference>
<evidence type="ECO:0000313" key="11">
    <source>
        <dbReference type="Proteomes" id="UP000010847"/>
    </source>
</evidence>
<dbReference type="RefSeq" id="WP_006716391.1">
    <property type="nucleotide sequence ID" value="NZ_CP007032.1"/>
</dbReference>
<comment type="similarity">
    <text evidence="7">Belongs to the ThrE exporter (TC 2.A.79) family.</text>
</comment>
<dbReference type="AlphaFoldDB" id="W0EA54"/>
<accession>W0EA54</accession>
<dbReference type="OrthoDB" id="9810047at2"/>
<organism evidence="10 11">
    <name type="scientific">Desulfitobacterium metallireducens DSM 15288</name>
    <dbReference type="NCBI Taxonomy" id="871968"/>
    <lineage>
        <taxon>Bacteria</taxon>
        <taxon>Bacillati</taxon>
        <taxon>Bacillota</taxon>
        <taxon>Clostridia</taxon>
        <taxon>Eubacteriales</taxon>
        <taxon>Desulfitobacteriaceae</taxon>
        <taxon>Desulfitobacterium</taxon>
    </lineage>
</organism>
<feature type="transmembrane region" description="Helical" evidence="8">
    <location>
        <begin position="78"/>
        <end position="99"/>
    </location>
</feature>
<feature type="transmembrane region" description="Helical" evidence="8">
    <location>
        <begin position="111"/>
        <end position="135"/>
    </location>
</feature>
<evidence type="ECO:0000256" key="8">
    <source>
        <dbReference type="SAM" id="Phobius"/>
    </source>
</evidence>
<keyword evidence="2" id="KW-1003">Cell membrane</keyword>
<evidence type="ECO:0000256" key="5">
    <source>
        <dbReference type="ARBA" id="ARBA00022989"/>
    </source>
</evidence>
<comment type="subcellular location">
    <subcellularLocation>
        <location evidence="1">Cell membrane</location>
        <topology evidence="1">Multi-pass membrane protein</topology>
    </subcellularLocation>
</comment>
<keyword evidence="11" id="KW-1185">Reference proteome</keyword>
<dbReference type="STRING" id="871968.DESME_01740"/>
<dbReference type="Pfam" id="PF12821">
    <property type="entry name" value="ThrE_2"/>
    <property type="match status" value="1"/>
</dbReference>
<proteinExistence type="inferred from homology"/>
<evidence type="ECO:0000256" key="7">
    <source>
        <dbReference type="ARBA" id="ARBA00034125"/>
    </source>
</evidence>
<dbReference type="HOGENOM" id="CLU_117642_3_0_9"/>
<evidence type="ECO:0000259" key="9">
    <source>
        <dbReference type="Pfam" id="PF12821"/>
    </source>
</evidence>
<keyword evidence="5 8" id="KW-1133">Transmembrane helix</keyword>
<feature type="transmembrane region" description="Helical" evidence="8">
    <location>
        <begin position="30"/>
        <end position="47"/>
    </location>
</feature>
<evidence type="ECO:0000256" key="3">
    <source>
        <dbReference type="ARBA" id="ARBA00022519"/>
    </source>
</evidence>
<dbReference type="InterPro" id="IPR024528">
    <property type="entry name" value="ThrE_2"/>
</dbReference>
<keyword evidence="3" id="KW-0997">Cell inner membrane</keyword>
<evidence type="ECO:0000313" key="10">
    <source>
        <dbReference type="EMBL" id="AHF05941.1"/>
    </source>
</evidence>
<protein>
    <submittedName>
        <fullName evidence="10">Membrane protein</fullName>
    </submittedName>
</protein>
<keyword evidence="6 8" id="KW-0472">Membrane</keyword>
<keyword evidence="4 8" id="KW-0812">Transmembrane</keyword>
<dbReference type="GO" id="GO:0005886">
    <property type="term" value="C:plasma membrane"/>
    <property type="evidence" value="ECO:0007669"/>
    <property type="project" value="UniProtKB-SubCell"/>
</dbReference>
<dbReference type="KEGG" id="dmt:DESME_01740"/>
<evidence type="ECO:0000256" key="4">
    <source>
        <dbReference type="ARBA" id="ARBA00022692"/>
    </source>
</evidence>
<name>W0EA54_9FIRM</name>
<sequence>MNAATFYSSFIATMAFGIIFNVPRRALASGGLVGMFGWVLYMGLITYYQTNMFIATLISAFSIATLSQFLARFHKMPATLYSVSGIIPLVPGGLAYDAIRRFMENNYTEGIQLATSTLLLAGAIAFGLIFSGVLTNTLHRAKQPK</sequence>
<feature type="transmembrane region" description="Helical" evidence="8">
    <location>
        <begin position="53"/>
        <end position="71"/>
    </location>
</feature>
<feature type="transmembrane region" description="Helical" evidence="8">
    <location>
        <begin position="6"/>
        <end position="23"/>
    </location>
</feature>
<evidence type="ECO:0000256" key="1">
    <source>
        <dbReference type="ARBA" id="ARBA00004651"/>
    </source>
</evidence>